<feature type="compositionally biased region" description="Pro residues" evidence="1">
    <location>
        <begin position="241"/>
        <end position="250"/>
    </location>
</feature>
<feature type="compositionally biased region" description="Gly residues" evidence="1">
    <location>
        <begin position="387"/>
        <end position="397"/>
    </location>
</feature>
<evidence type="ECO:0000256" key="1">
    <source>
        <dbReference type="SAM" id="MobiDB-lite"/>
    </source>
</evidence>
<feature type="compositionally biased region" description="Basic and acidic residues" evidence="1">
    <location>
        <begin position="310"/>
        <end position="327"/>
    </location>
</feature>
<gene>
    <name evidence="2" type="ORF">BC938DRAFT_477260</name>
</gene>
<feature type="compositionally biased region" description="Pro residues" evidence="1">
    <location>
        <begin position="260"/>
        <end position="273"/>
    </location>
</feature>
<feature type="compositionally biased region" description="Low complexity" evidence="1">
    <location>
        <begin position="129"/>
        <end position="144"/>
    </location>
</feature>
<protein>
    <submittedName>
        <fullName evidence="2">Uncharacterized protein</fullName>
    </submittedName>
</protein>
<evidence type="ECO:0000313" key="3">
    <source>
        <dbReference type="Proteomes" id="UP000274822"/>
    </source>
</evidence>
<organism evidence="2 3">
    <name type="scientific">Jimgerdemannia flammicorona</name>
    <dbReference type="NCBI Taxonomy" id="994334"/>
    <lineage>
        <taxon>Eukaryota</taxon>
        <taxon>Fungi</taxon>
        <taxon>Fungi incertae sedis</taxon>
        <taxon>Mucoromycota</taxon>
        <taxon>Mucoromycotina</taxon>
        <taxon>Endogonomycetes</taxon>
        <taxon>Endogonales</taxon>
        <taxon>Endogonaceae</taxon>
        <taxon>Jimgerdemannia</taxon>
    </lineage>
</organism>
<feature type="region of interest" description="Disordered" evidence="1">
    <location>
        <begin position="236"/>
        <end position="370"/>
    </location>
</feature>
<reference evidence="2 3" key="1">
    <citation type="journal article" date="2018" name="New Phytol.">
        <title>Phylogenomics of Endogonaceae and evolution of mycorrhizas within Mucoromycota.</title>
        <authorList>
            <person name="Chang Y."/>
            <person name="Desiro A."/>
            <person name="Na H."/>
            <person name="Sandor L."/>
            <person name="Lipzen A."/>
            <person name="Clum A."/>
            <person name="Barry K."/>
            <person name="Grigoriev I.V."/>
            <person name="Martin F.M."/>
            <person name="Stajich J.E."/>
            <person name="Smith M.E."/>
            <person name="Bonito G."/>
            <person name="Spatafora J.W."/>
        </authorList>
    </citation>
    <scope>NUCLEOTIDE SEQUENCE [LARGE SCALE GENOMIC DNA]</scope>
    <source>
        <strain evidence="2 3">AD002</strain>
    </source>
</reference>
<feature type="region of interest" description="Disordered" evidence="1">
    <location>
        <begin position="55"/>
        <end position="220"/>
    </location>
</feature>
<accession>A0A433QYW8</accession>
<comment type="caution">
    <text evidence="2">The sequence shown here is derived from an EMBL/GenBank/DDBJ whole genome shotgun (WGS) entry which is preliminary data.</text>
</comment>
<feature type="compositionally biased region" description="Acidic residues" evidence="1">
    <location>
        <begin position="340"/>
        <end position="350"/>
    </location>
</feature>
<proteinExistence type="predicted"/>
<sequence>MKPVNPFNPYPCSDNFSTHAMLFVYRSGNLISRQMDVPAAYLIRHAETQLRGLQQQLQNAKTSTSASGRNSNMSNRSIGAAGSSENVSISRQAVSRHTSPSDSLNPKHRPPRLTTTPDNRAPAMDRRQLSGSSLSGSRLSVRSGTEGGDLAPISPHTPRQPYSPRDLPARPPSTTPQSPRVLPASPPPQQPSIRNSPPTPGPMLHRGSGLGSRSSSTTSLTNLANSSLHMAASLRIRDSPPKYPTSPTYPAPQRGSPTRSPLPPIPSTPPPPARVSTASLASDGRSRSDTGSVRAEGSRYFDAVGQGLARGEREDTYHGFDADDGGRSDNSSRTGSERSESDDDADDYDEEERRRRREQPTDEIGFAAGKFTIEAEPAFLPAKGTAGAAGPGAGPEAGAGPFAIGRMDLRDIGRGKGAPVPGDIGGMGSRLSQGRVRSAAGGGAGLMSASQVLTRPPGPSSMIAPPRNPAPQSGLPTAAASAKPAMTTTTSRHTYRESSAQGTRAQPHTGGDSPNEATTSENSVGSSYSDLSGV</sequence>
<dbReference type="Proteomes" id="UP000274822">
    <property type="component" value="Unassembled WGS sequence"/>
</dbReference>
<keyword evidence="3" id="KW-1185">Reference proteome</keyword>
<evidence type="ECO:0000313" key="2">
    <source>
        <dbReference type="EMBL" id="RUS34972.1"/>
    </source>
</evidence>
<feature type="region of interest" description="Disordered" evidence="1">
    <location>
        <begin position="382"/>
        <end position="534"/>
    </location>
</feature>
<feature type="compositionally biased region" description="Polar residues" evidence="1">
    <location>
        <begin position="486"/>
        <end position="506"/>
    </location>
</feature>
<name>A0A433QYW8_9FUNG</name>
<dbReference type="AlphaFoldDB" id="A0A433QYW8"/>
<feature type="compositionally biased region" description="Polar residues" evidence="1">
    <location>
        <begin position="55"/>
        <end position="104"/>
    </location>
</feature>
<feature type="compositionally biased region" description="Low complexity" evidence="1">
    <location>
        <begin position="204"/>
        <end position="220"/>
    </location>
</feature>
<feature type="compositionally biased region" description="Polar residues" evidence="1">
    <location>
        <begin position="515"/>
        <end position="534"/>
    </location>
</feature>
<dbReference type="EMBL" id="RBNJ01000268">
    <property type="protein sequence ID" value="RUS34972.1"/>
    <property type="molecule type" value="Genomic_DNA"/>
</dbReference>